<accession>A0AA35LX82</accession>
<proteinExistence type="predicted"/>
<protein>
    <recommendedName>
        <fullName evidence="3">DUF7703 domain-containing protein</fullName>
    </recommendedName>
</protein>
<keyword evidence="2" id="KW-0472">Membrane</keyword>
<evidence type="ECO:0000313" key="5">
    <source>
        <dbReference type="Proteomes" id="UP001160390"/>
    </source>
</evidence>
<dbReference type="AlphaFoldDB" id="A0AA35LX82"/>
<feature type="transmembrane region" description="Helical" evidence="2">
    <location>
        <begin position="100"/>
        <end position="124"/>
    </location>
</feature>
<sequence length="385" mass="42982">MRCFFLGILTPNVAGNMAAFMDVSGGRLLRRMTEDIYSSEDVLVLIATVLSMYNAIELLVLIFLNFKRRSGLYFWSISLASFGIIPYCIGWMLIQFRFSHAWVGMIIDSIGWVLLVSGHSVVLYSRLHLVLQNTTILRGVLGMIIVNGIVWHPAITVLLFGSAYATGDTNVVFNHVFNILEKVQMTCFCVQEFIISGLYIWKTIEILKTAFGSKRVFLWKLYSINVFIVVMNIALLAIEYKSLFLWEQGVKVITYSVKLKLEFAVFGQLIEFVQHRTGNTLSDPTGVNTGAFVELSGSRTKKDTKARSMTGKGEAIHMEDIKTNVASTTATGNSFSVPGTLDHGHSQIKVTTRIDIDSNRGSRESGDSDSTRHLYEGAIQEIARS</sequence>
<feature type="domain" description="DUF7703" evidence="3">
    <location>
        <begin position="42"/>
        <end position="278"/>
    </location>
</feature>
<evidence type="ECO:0000256" key="1">
    <source>
        <dbReference type="SAM" id="MobiDB-lite"/>
    </source>
</evidence>
<feature type="transmembrane region" description="Helical" evidence="2">
    <location>
        <begin position="136"/>
        <end position="163"/>
    </location>
</feature>
<dbReference type="Proteomes" id="UP001160390">
    <property type="component" value="Unassembled WGS sequence"/>
</dbReference>
<gene>
    <name evidence="4" type="ORF">CCHLO57077_00004860</name>
</gene>
<keyword evidence="5" id="KW-1185">Reference proteome</keyword>
<feature type="transmembrane region" description="Helical" evidence="2">
    <location>
        <begin position="183"/>
        <end position="201"/>
    </location>
</feature>
<organism evidence="4 5">
    <name type="scientific">Clonostachys chloroleuca</name>
    <dbReference type="NCBI Taxonomy" id="1926264"/>
    <lineage>
        <taxon>Eukaryota</taxon>
        <taxon>Fungi</taxon>
        <taxon>Dikarya</taxon>
        <taxon>Ascomycota</taxon>
        <taxon>Pezizomycotina</taxon>
        <taxon>Sordariomycetes</taxon>
        <taxon>Hypocreomycetidae</taxon>
        <taxon>Hypocreales</taxon>
        <taxon>Bionectriaceae</taxon>
        <taxon>Clonostachys</taxon>
    </lineage>
</organism>
<evidence type="ECO:0000256" key="2">
    <source>
        <dbReference type="SAM" id="Phobius"/>
    </source>
</evidence>
<dbReference type="EMBL" id="CABFNP030000754">
    <property type="protein sequence ID" value="CAI6084271.1"/>
    <property type="molecule type" value="Genomic_DNA"/>
</dbReference>
<feature type="region of interest" description="Disordered" evidence="1">
    <location>
        <begin position="357"/>
        <end position="376"/>
    </location>
</feature>
<dbReference type="Pfam" id="PF24802">
    <property type="entry name" value="DUF7703"/>
    <property type="match status" value="1"/>
</dbReference>
<keyword evidence="2" id="KW-1133">Transmembrane helix</keyword>
<name>A0AA35LX82_9HYPO</name>
<dbReference type="PANTHER" id="PTHR37013:SF3">
    <property type="entry name" value="INTEGRAL MEMBRANE PROTEIN (AFU_ORTHOLOGUE AFUA_1G05950)"/>
    <property type="match status" value="1"/>
</dbReference>
<dbReference type="InterPro" id="IPR056120">
    <property type="entry name" value="DUF7703"/>
</dbReference>
<evidence type="ECO:0000259" key="3">
    <source>
        <dbReference type="Pfam" id="PF24802"/>
    </source>
</evidence>
<feature type="compositionally biased region" description="Basic and acidic residues" evidence="1">
    <location>
        <begin position="357"/>
        <end position="375"/>
    </location>
</feature>
<dbReference type="PANTHER" id="PTHR37013">
    <property type="entry name" value="INTEGRAL MEMBRANE PROTEIN (AFU_ORTHOLOGUE AFUA_1G05950)-RELATED"/>
    <property type="match status" value="1"/>
</dbReference>
<comment type="caution">
    <text evidence="4">The sequence shown here is derived from an EMBL/GenBank/DDBJ whole genome shotgun (WGS) entry which is preliminary data.</text>
</comment>
<feature type="transmembrane region" description="Helical" evidence="2">
    <location>
        <begin position="221"/>
        <end position="238"/>
    </location>
</feature>
<reference evidence="4" key="1">
    <citation type="submission" date="2023-01" db="EMBL/GenBank/DDBJ databases">
        <authorList>
            <person name="Piombo E."/>
        </authorList>
    </citation>
    <scope>NUCLEOTIDE SEQUENCE</scope>
</reference>
<feature type="transmembrane region" description="Helical" evidence="2">
    <location>
        <begin position="42"/>
        <end position="65"/>
    </location>
</feature>
<evidence type="ECO:0000313" key="4">
    <source>
        <dbReference type="EMBL" id="CAI6084271.1"/>
    </source>
</evidence>
<keyword evidence="2" id="KW-0812">Transmembrane</keyword>
<feature type="transmembrane region" description="Helical" evidence="2">
    <location>
        <begin position="72"/>
        <end position="94"/>
    </location>
</feature>